<dbReference type="GO" id="GO:0006048">
    <property type="term" value="P:UDP-N-acetylglucosamine biosynthetic process"/>
    <property type="evidence" value="ECO:0007669"/>
    <property type="project" value="TreeGrafter"/>
</dbReference>
<evidence type="ECO:0000256" key="9">
    <source>
        <dbReference type="ARBA" id="ARBA00022741"/>
    </source>
</evidence>
<dbReference type="CDD" id="cd05802">
    <property type="entry name" value="GlmM"/>
    <property type="match status" value="1"/>
</dbReference>
<dbReference type="InterPro" id="IPR036900">
    <property type="entry name" value="A-D-PHexomutase_C_sf"/>
</dbReference>
<dbReference type="Pfam" id="PF02457">
    <property type="entry name" value="DAC"/>
    <property type="match status" value="1"/>
</dbReference>
<gene>
    <name evidence="16" type="ORF">G195_001663</name>
</gene>
<keyword evidence="4" id="KW-0597">Phosphoprotein</keyword>
<dbReference type="InterPro" id="IPR005845">
    <property type="entry name" value="A-D-PHexomutase_a/b/a-II"/>
</dbReference>
<evidence type="ECO:0000256" key="1">
    <source>
        <dbReference type="ARBA" id="ARBA00001946"/>
    </source>
</evidence>
<dbReference type="GO" id="GO:0006171">
    <property type="term" value="P:cAMP biosynthetic process"/>
    <property type="evidence" value="ECO:0007669"/>
    <property type="project" value="InterPro"/>
</dbReference>
<accession>A0A8J4WHE4</accession>
<dbReference type="GO" id="GO:0004016">
    <property type="term" value="F:adenylate cyclase activity"/>
    <property type="evidence" value="ECO:0007669"/>
    <property type="project" value="InterPro"/>
</dbReference>
<comment type="caution">
    <text evidence="16">The sequence shown here is derived from an EMBL/GenBank/DDBJ whole genome shotgun (WGS) entry which is preliminary data.</text>
</comment>
<evidence type="ECO:0000256" key="14">
    <source>
        <dbReference type="ARBA" id="ARBA00023235"/>
    </source>
</evidence>
<dbReference type="GO" id="GO:0005524">
    <property type="term" value="F:ATP binding"/>
    <property type="evidence" value="ECO:0007669"/>
    <property type="project" value="UniProtKB-KW"/>
</dbReference>
<dbReference type="InterPro" id="IPR050060">
    <property type="entry name" value="Phosphoglucosamine_mutase"/>
</dbReference>
<dbReference type="Pfam" id="PF02879">
    <property type="entry name" value="PGM_PMM_II"/>
    <property type="match status" value="1"/>
</dbReference>
<evidence type="ECO:0000256" key="12">
    <source>
        <dbReference type="ARBA" id="ARBA00022989"/>
    </source>
</evidence>
<dbReference type="InterPro" id="IPR034701">
    <property type="entry name" value="CdaA"/>
</dbReference>
<keyword evidence="6" id="KW-0812">Transmembrane</keyword>
<keyword evidence="11" id="KW-0460">Magnesium</keyword>
<dbReference type="PANTHER" id="PTHR42946:SF1">
    <property type="entry name" value="PHOSPHOGLUCOMUTASE (ALPHA-D-GLUCOSE-1,6-BISPHOSPHATE-DEPENDENT)"/>
    <property type="match status" value="1"/>
</dbReference>
<organism evidence="16 17">
    <name type="scientific">Phytophthora kernoviae 00238/432</name>
    <dbReference type="NCBI Taxonomy" id="1284355"/>
    <lineage>
        <taxon>Eukaryota</taxon>
        <taxon>Sar</taxon>
        <taxon>Stramenopiles</taxon>
        <taxon>Oomycota</taxon>
        <taxon>Peronosporomycetes</taxon>
        <taxon>Peronosporales</taxon>
        <taxon>Peronosporaceae</taxon>
        <taxon>Phytophthora</taxon>
    </lineage>
</organism>
<dbReference type="Proteomes" id="UP000702964">
    <property type="component" value="Unassembled WGS sequence"/>
</dbReference>
<dbReference type="GO" id="GO:0000287">
    <property type="term" value="F:magnesium ion binding"/>
    <property type="evidence" value="ECO:0007669"/>
    <property type="project" value="InterPro"/>
</dbReference>
<keyword evidence="5" id="KW-0808">Transferase</keyword>
<dbReference type="HAMAP" id="MF_01554_B">
    <property type="entry name" value="GlmM_B"/>
    <property type="match status" value="1"/>
</dbReference>
<dbReference type="FunFam" id="3.40.1700.10:FF:000002">
    <property type="entry name" value="Diadenylate cyclase"/>
    <property type="match status" value="1"/>
</dbReference>
<dbReference type="InterPro" id="IPR005844">
    <property type="entry name" value="A-D-PHexomutase_a/b/a-I"/>
</dbReference>
<dbReference type="InterPro" id="IPR036888">
    <property type="entry name" value="DNA_integrity_DisA_N_sf"/>
</dbReference>
<dbReference type="SUPFAM" id="SSF53738">
    <property type="entry name" value="Phosphoglucomutase, first 3 domains"/>
    <property type="match status" value="3"/>
</dbReference>
<comment type="similarity">
    <text evidence="2">Belongs to the phosphohexose mutase family.</text>
</comment>
<dbReference type="FunFam" id="3.40.120.10:FF:000003">
    <property type="entry name" value="Phosphoglucosamine mutase"/>
    <property type="match status" value="1"/>
</dbReference>
<keyword evidence="8" id="KW-0479">Metal-binding</keyword>
<dbReference type="NCBIfam" id="TIGR00159">
    <property type="entry name" value="diadenylate cyclase CdaA"/>
    <property type="match status" value="1"/>
</dbReference>
<dbReference type="AlphaFoldDB" id="A0A8J4WHE4"/>
<comment type="cofactor">
    <cofactor evidence="1">
        <name>Mg(2+)</name>
        <dbReference type="ChEBI" id="CHEBI:18420"/>
    </cofactor>
</comment>
<dbReference type="PANTHER" id="PTHR42946">
    <property type="entry name" value="PHOSPHOHEXOSE MUTASE"/>
    <property type="match status" value="1"/>
</dbReference>
<dbReference type="Gene3D" id="3.40.1700.10">
    <property type="entry name" value="DNA integrity scanning protein, DisA, N-terminal domain"/>
    <property type="match status" value="1"/>
</dbReference>
<evidence type="ECO:0000256" key="13">
    <source>
        <dbReference type="ARBA" id="ARBA00023136"/>
    </source>
</evidence>
<reference evidence="16" key="1">
    <citation type="journal article" date="2015" name="Genom Data">
        <title>Draft genome sequences of Phytophthora kernoviae and Phytophthora ramorum lineage EU2 from Scotland.</title>
        <authorList>
            <person name="Sambles C."/>
            <person name="Schlenzig A."/>
            <person name="O'Neill P."/>
            <person name="Grant M."/>
            <person name="Studholme D.J."/>
        </authorList>
    </citation>
    <scope>NUCLEOTIDE SEQUENCE</scope>
    <source>
        <strain evidence="16">00238/432</strain>
    </source>
</reference>
<keyword evidence="13" id="KW-0472">Membrane</keyword>
<name>A0A8J4WHE4_9STRA</name>
<dbReference type="GO" id="GO:0005975">
    <property type="term" value="P:carbohydrate metabolic process"/>
    <property type="evidence" value="ECO:0007669"/>
    <property type="project" value="InterPro"/>
</dbReference>
<dbReference type="InterPro" id="IPR003390">
    <property type="entry name" value="DNA_integrity_scan_DisA_N"/>
</dbReference>
<evidence type="ECO:0000256" key="6">
    <source>
        <dbReference type="ARBA" id="ARBA00022692"/>
    </source>
</evidence>
<proteinExistence type="inferred from homology"/>
<keyword evidence="12" id="KW-1133">Transmembrane helix</keyword>
<dbReference type="InterPro" id="IPR005843">
    <property type="entry name" value="A-D-PHexomutase_C"/>
</dbReference>
<feature type="domain" description="DAC" evidence="15">
    <location>
        <begin position="42"/>
        <end position="202"/>
    </location>
</feature>
<dbReference type="InterPro" id="IPR016066">
    <property type="entry name" value="A-D-PHexomutase_CS"/>
</dbReference>
<dbReference type="GO" id="GO:0005829">
    <property type="term" value="C:cytosol"/>
    <property type="evidence" value="ECO:0007669"/>
    <property type="project" value="TreeGrafter"/>
</dbReference>
<sequence length="687" mass="73676">MVVKGNNLDQIVIEGNTVIVPEGKSIAGDLTIENGTAQVYGDPELRRGLEQLGRGKLFGRSAAASDEELTVLIGEIIKSVNYLSRRKIGALVVFERETGLNDYTESGIQMQSLVSSELMINIFIPNTPLHDGAVIIQGKQISAAACYLPLSENPFISKELGTRHRAAIGITEVADAICLVVSEETGQVSLAMNGQVVRDIKEESLIAKLYEELRPTSNLRQLPEGLVLSTVEPSVKEVSVYGTEDALADGVRGVANKELTAELAYSIGRCGGYVLAGGVERPKVVIGMDTRISGLMLESALVAGLLSIGADVIRLGVVSTPGVAYIARLLKADAGVMISASHNPVEDNGIKFFGGDGFKLSDETENRIEELMDAETDQLPRPVGGGLGTVTVDEESRYRYLDYLKTTVNESFSGLKIVLDCANGAAYELAPKLFRELGAEVIAIGAEPNGLNINEQCGSTHPENLKQEVLKHKADLGLAFDGDADRLIAIDETGAEVDGDFILCICGDAMNRAGKLKDSTVVSTVMSNIGFYKATEKLALKTAKTAVGDRYVMEEMRRGGYNLGGEQSGHVIFLDYNTTGDGILTAIQLVDTLKASGKKLSDLKALMTQYPQVLVNVRVEDKSKYEGNSAIEQAIATVEQQLGDNGRVLVRASGTESLIRVMAEGPDKNELEQFVSQIADVVQKELV</sequence>
<dbReference type="SUPFAM" id="SSF143597">
    <property type="entry name" value="YojJ-like"/>
    <property type="match status" value="1"/>
</dbReference>
<dbReference type="NCBIfam" id="NF008139">
    <property type="entry name" value="PRK10887.1"/>
    <property type="match status" value="1"/>
</dbReference>
<dbReference type="GO" id="GO:0016779">
    <property type="term" value="F:nucleotidyltransferase activity"/>
    <property type="evidence" value="ECO:0007669"/>
    <property type="project" value="UniProtKB-KW"/>
</dbReference>
<dbReference type="Gene3D" id="3.40.120.10">
    <property type="entry name" value="Alpha-D-Glucose-1,6-Bisphosphate, subunit A, domain 3"/>
    <property type="match status" value="3"/>
</dbReference>
<dbReference type="SUPFAM" id="SSF55957">
    <property type="entry name" value="Phosphoglucomutase, C-terminal domain"/>
    <property type="match status" value="1"/>
</dbReference>
<keyword evidence="10" id="KW-0067">ATP-binding</keyword>
<evidence type="ECO:0000256" key="8">
    <source>
        <dbReference type="ARBA" id="ARBA00022723"/>
    </source>
</evidence>
<keyword evidence="3" id="KW-1003">Cell membrane</keyword>
<dbReference type="EMBL" id="AOFI03000010">
    <property type="protein sequence ID" value="KAF4324939.1"/>
    <property type="molecule type" value="Genomic_DNA"/>
</dbReference>
<evidence type="ECO:0000259" key="15">
    <source>
        <dbReference type="PROSITE" id="PS51794"/>
    </source>
</evidence>
<dbReference type="PROSITE" id="PS51794">
    <property type="entry name" value="DAC"/>
    <property type="match status" value="1"/>
</dbReference>
<dbReference type="Pfam" id="PF02878">
    <property type="entry name" value="PGM_PMM_I"/>
    <property type="match status" value="1"/>
</dbReference>
<dbReference type="InterPro" id="IPR016055">
    <property type="entry name" value="A-D-PHexomutase_a/b/a-I/II/III"/>
</dbReference>
<reference evidence="16" key="2">
    <citation type="submission" date="2020-02" db="EMBL/GenBank/DDBJ databases">
        <authorList>
            <person name="Studholme D.J."/>
        </authorList>
    </citation>
    <scope>NUCLEOTIDE SEQUENCE</scope>
    <source>
        <strain evidence="16">00238/432</strain>
    </source>
</reference>
<evidence type="ECO:0000256" key="4">
    <source>
        <dbReference type="ARBA" id="ARBA00022553"/>
    </source>
</evidence>
<dbReference type="FunFam" id="3.40.120.10:FF:000001">
    <property type="entry name" value="Phosphoglucosamine mutase"/>
    <property type="match status" value="1"/>
</dbReference>
<protein>
    <recommendedName>
        <fullName evidence="15">DAC domain-containing protein</fullName>
    </recommendedName>
</protein>
<dbReference type="NCBIfam" id="TIGR01455">
    <property type="entry name" value="glmM"/>
    <property type="match status" value="1"/>
</dbReference>
<evidence type="ECO:0000256" key="10">
    <source>
        <dbReference type="ARBA" id="ARBA00022840"/>
    </source>
</evidence>
<evidence type="ECO:0000256" key="7">
    <source>
        <dbReference type="ARBA" id="ARBA00022695"/>
    </source>
</evidence>
<dbReference type="InterPro" id="IPR005846">
    <property type="entry name" value="A-D-PHexomutase_a/b/a-III"/>
</dbReference>
<dbReference type="InterPro" id="IPR006352">
    <property type="entry name" value="GlmM_bact"/>
</dbReference>
<dbReference type="PRINTS" id="PR00509">
    <property type="entry name" value="PGMPMM"/>
</dbReference>
<dbReference type="Pfam" id="PF00408">
    <property type="entry name" value="PGM_PMM_IV"/>
    <property type="match status" value="1"/>
</dbReference>
<dbReference type="GO" id="GO:0004615">
    <property type="term" value="F:phosphomannomutase activity"/>
    <property type="evidence" value="ECO:0007669"/>
    <property type="project" value="TreeGrafter"/>
</dbReference>
<dbReference type="GO" id="GO:0008966">
    <property type="term" value="F:phosphoglucosamine mutase activity"/>
    <property type="evidence" value="ECO:0007669"/>
    <property type="project" value="InterPro"/>
</dbReference>
<dbReference type="FunFam" id="3.30.310.50:FF:000001">
    <property type="entry name" value="Phosphoglucosamine mutase"/>
    <property type="match status" value="1"/>
</dbReference>
<evidence type="ECO:0000256" key="5">
    <source>
        <dbReference type="ARBA" id="ARBA00022679"/>
    </source>
</evidence>
<dbReference type="Pfam" id="PF02880">
    <property type="entry name" value="PGM_PMM_III"/>
    <property type="match status" value="1"/>
</dbReference>
<dbReference type="HAMAP" id="MF_01499">
    <property type="entry name" value="DacA"/>
    <property type="match status" value="1"/>
</dbReference>
<keyword evidence="9" id="KW-0547">Nucleotide-binding</keyword>
<dbReference type="Gene3D" id="3.30.310.50">
    <property type="entry name" value="Alpha-D-phosphohexomutase, C-terminal domain"/>
    <property type="match status" value="1"/>
</dbReference>
<dbReference type="InterPro" id="IPR005841">
    <property type="entry name" value="Alpha-D-phosphohexomutase_SF"/>
</dbReference>
<evidence type="ECO:0000313" key="17">
    <source>
        <dbReference type="Proteomes" id="UP000702964"/>
    </source>
</evidence>
<keyword evidence="14" id="KW-0413">Isomerase</keyword>
<keyword evidence="7" id="KW-0548">Nucleotidyltransferase</keyword>
<dbReference type="PROSITE" id="PS00710">
    <property type="entry name" value="PGM_PMM"/>
    <property type="match status" value="1"/>
</dbReference>
<evidence type="ECO:0000256" key="3">
    <source>
        <dbReference type="ARBA" id="ARBA00022475"/>
    </source>
</evidence>
<evidence type="ECO:0000313" key="16">
    <source>
        <dbReference type="EMBL" id="KAF4324939.1"/>
    </source>
</evidence>
<evidence type="ECO:0000256" key="11">
    <source>
        <dbReference type="ARBA" id="ARBA00022842"/>
    </source>
</evidence>
<evidence type="ECO:0000256" key="2">
    <source>
        <dbReference type="ARBA" id="ARBA00010231"/>
    </source>
</evidence>